<dbReference type="InterPro" id="IPR011234">
    <property type="entry name" value="Fumarylacetoacetase-like_C"/>
</dbReference>
<dbReference type="SUPFAM" id="SSF56529">
    <property type="entry name" value="FAH"/>
    <property type="match status" value="1"/>
</dbReference>
<evidence type="ECO:0000313" key="1">
    <source>
        <dbReference type="EMBL" id="BDI29284.1"/>
    </source>
</evidence>
<protein>
    <submittedName>
        <fullName evidence="1">2-hydroxyhepta-2,4-diene-1,7-dioate isomerase</fullName>
    </submittedName>
</protein>
<keyword evidence="2" id="KW-1185">Reference proteome</keyword>
<dbReference type="GO" id="GO:0019752">
    <property type="term" value="P:carboxylic acid metabolic process"/>
    <property type="evidence" value="ECO:0007669"/>
    <property type="project" value="UniProtKB-ARBA"/>
</dbReference>
<dbReference type="Pfam" id="PF01557">
    <property type="entry name" value="FAA_hydrolase"/>
    <property type="match status" value="1"/>
</dbReference>
<dbReference type="EMBL" id="AP025739">
    <property type="protein sequence ID" value="BDI29284.1"/>
    <property type="molecule type" value="Genomic_DNA"/>
</dbReference>
<dbReference type="FunFam" id="3.90.850.10:FF:000002">
    <property type="entry name" value="2-hydroxyhepta-2,4-diene-1,7-dioate isomerase"/>
    <property type="match status" value="1"/>
</dbReference>
<accession>A0A402D4Q3</accession>
<dbReference type="PANTHER" id="PTHR11820:SF7">
    <property type="entry name" value="ACYLPYRUVASE FAHD1, MITOCHONDRIAL"/>
    <property type="match status" value="1"/>
</dbReference>
<organism evidence="1 2">
    <name type="scientific">Capsulimonas corticalis</name>
    <dbReference type="NCBI Taxonomy" id="2219043"/>
    <lineage>
        <taxon>Bacteria</taxon>
        <taxon>Bacillati</taxon>
        <taxon>Armatimonadota</taxon>
        <taxon>Armatimonadia</taxon>
        <taxon>Capsulimonadales</taxon>
        <taxon>Capsulimonadaceae</taxon>
        <taxon>Capsulimonas</taxon>
    </lineage>
</organism>
<dbReference type="InterPro" id="IPR036663">
    <property type="entry name" value="Fumarylacetoacetase_C_sf"/>
</dbReference>
<reference evidence="1 2" key="1">
    <citation type="journal article" date="2019" name="Int. J. Syst. Evol. Microbiol.">
        <title>Capsulimonas corticalis gen. nov., sp. nov., an aerobic capsulated bacterium, of a novel bacterial order, Capsulimonadales ord. nov., of the class Armatimonadia of the phylum Armatimonadetes.</title>
        <authorList>
            <person name="Li J."/>
            <person name="Kudo C."/>
            <person name="Tonouchi A."/>
        </authorList>
    </citation>
    <scope>NUCLEOTIDE SEQUENCE [LARGE SCALE GENOMIC DNA]</scope>
    <source>
        <strain evidence="1 2">AX-7</strain>
    </source>
</reference>
<evidence type="ECO:0000313" key="2">
    <source>
        <dbReference type="Proteomes" id="UP000287394"/>
    </source>
</evidence>
<sequence>MKFVCYKEFDDPLEPTYPGIMYKGKILPLARVVAVAEAVHPRSLNLPEDLNHLVALLPTYVEAVKELEKGKILDQIWQELGVSPVAPLPRPNRILAIGRNYADHAAEQDADVPIEPIVFLKASSSVIGPEAEIVLPEGVGRVDYEGELAVVIGKSGKNIAERDAMGYVVGYTLFNDVTARDEQKRAFAQSLPWFLSKSYDTFGPMGPCLVTADEIRNPHNLEITTTLNGIVKQQANTSQMLFTIPQLIAFISKRIALEPGDVIITGTPSGIGPIHAGDLVEVRIPEIGSLSNNVVNEGE</sequence>
<dbReference type="AlphaFoldDB" id="A0A402D4Q3"/>
<dbReference type="GO" id="GO:0018773">
    <property type="term" value="F:acetylpyruvate hydrolase activity"/>
    <property type="evidence" value="ECO:0007669"/>
    <property type="project" value="TreeGrafter"/>
</dbReference>
<dbReference type="FunCoup" id="A0A402D4Q3">
    <property type="interactions" value="384"/>
</dbReference>
<dbReference type="RefSeq" id="WP_218025751.1">
    <property type="nucleotide sequence ID" value="NZ_AP025739.1"/>
</dbReference>
<proteinExistence type="predicted"/>
<dbReference type="GO" id="GO:0016853">
    <property type="term" value="F:isomerase activity"/>
    <property type="evidence" value="ECO:0007669"/>
    <property type="project" value="UniProtKB-KW"/>
</dbReference>
<dbReference type="Proteomes" id="UP000287394">
    <property type="component" value="Chromosome"/>
</dbReference>
<keyword evidence="1" id="KW-0413">Isomerase</keyword>
<dbReference type="Gene3D" id="3.90.850.10">
    <property type="entry name" value="Fumarylacetoacetase-like, C-terminal domain"/>
    <property type="match status" value="1"/>
</dbReference>
<dbReference type="PANTHER" id="PTHR11820">
    <property type="entry name" value="ACYLPYRUVASE"/>
    <property type="match status" value="1"/>
</dbReference>
<name>A0A402D4Q3_9BACT</name>
<dbReference type="KEGG" id="ccot:CCAX7_13350"/>
<gene>
    <name evidence="1" type="ORF">CCAX7_13350</name>
</gene>